<dbReference type="PANTHER" id="PTHR33406:SF6">
    <property type="entry name" value="MEMBRANE PROTEIN YDGH-RELATED"/>
    <property type="match status" value="1"/>
</dbReference>
<dbReference type="Pfam" id="PF03176">
    <property type="entry name" value="MMPL"/>
    <property type="match status" value="2"/>
</dbReference>
<dbReference type="SUPFAM" id="SSF82866">
    <property type="entry name" value="Multidrug efflux transporter AcrB transmembrane domain"/>
    <property type="match status" value="2"/>
</dbReference>
<gene>
    <name evidence="10" type="ORF">C7474_0088</name>
</gene>
<evidence type="ECO:0000256" key="3">
    <source>
        <dbReference type="ARBA" id="ARBA00022475"/>
    </source>
</evidence>
<evidence type="ECO:0000256" key="7">
    <source>
        <dbReference type="SAM" id="MobiDB-lite"/>
    </source>
</evidence>
<evidence type="ECO:0000256" key="4">
    <source>
        <dbReference type="ARBA" id="ARBA00022692"/>
    </source>
</evidence>
<feature type="transmembrane region" description="Helical" evidence="8">
    <location>
        <begin position="62"/>
        <end position="81"/>
    </location>
</feature>
<dbReference type="AlphaFoldDB" id="A0A498CAB6"/>
<dbReference type="EMBL" id="RCDB01000001">
    <property type="protein sequence ID" value="RLK52159.1"/>
    <property type="molecule type" value="Genomic_DNA"/>
</dbReference>
<accession>A0A498CAB6</accession>
<feature type="transmembrane region" description="Helical" evidence="8">
    <location>
        <begin position="319"/>
        <end position="342"/>
    </location>
</feature>
<feature type="domain" description="SSD" evidence="9">
    <location>
        <begin position="587"/>
        <end position="711"/>
    </location>
</feature>
<feature type="transmembrane region" description="Helical" evidence="8">
    <location>
        <begin position="554"/>
        <end position="573"/>
    </location>
</feature>
<feature type="region of interest" description="Disordered" evidence="7">
    <location>
        <begin position="726"/>
        <end position="748"/>
    </location>
</feature>
<dbReference type="InterPro" id="IPR050545">
    <property type="entry name" value="Mycobact_MmpL"/>
</dbReference>
<feature type="transmembrane region" description="Helical" evidence="8">
    <location>
        <begin position="580"/>
        <end position="600"/>
    </location>
</feature>
<dbReference type="GO" id="GO:0005886">
    <property type="term" value="C:plasma membrane"/>
    <property type="evidence" value="ECO:0007669"/>
    <property type="project" value="UniProtKB-SubCell"/>
</dbReference>
<sequence>MSPEWVADRSSGYEAGVRGIHRSMDAAIGSPGDVGRGRLRWTRSVRSFSFALVHVLTSRRGAWVSLIIGILILLGLIGAFGRATTAASNQSAPPNSESVRVAALTGEFPDADDRTLLVVAAAPDGAELTTAQNDGLERLADALKGNADARVLGPFASDDGRAAVVQVTAAVGGDDAHAERALVDEVRGVVHGHGIDGLTLQVTGGPAFGVDVASAFDGADFTLLLVTIGIVAVLLIVTYRSPVLWLIPLLVVALADQAASKATTALGAALGLSFDTGIVSVLVFGAGTNYALLLISRYRERLVAEPDHRRALAQAWRATLPAIVASNVTVVLSLLTLVLAVIPGTRGLGLACALGLVIALAAVLLVLPPALAVCGRGVFWPFVPRVGETRDRGRVWRRVAQGVVRRPWMPLIGGLALLAVMASGLLGASLGLSQTEKFRVPSESAAGLTVLSEHFDAGQAQPFTIVTRTESQDDVAAAAEAVPGVVRVNVATTSDDGALARLSVVGESAPGTAESRALVGQLRSAVHAVPGADALVGGQGAVEVDARDGNLRDFLLIAPVILLLTFLVLTVLLRAVVAPLLLLAVNALSAIAAIGAGAWLGRALFGWDALDLQVPLLSFLFLVALGVDYTIFLVHRARTEARALGTRNGMVTALATTGGVITSAGVILAGVFAALGLLPLVTLGQISLIVGIGVLVDTLVVRTLVVPALFAVLGDRMWWPSRASAGANGSDAQESHHDVDRAPARAGA</sequence>
<evidence type="ECO:0000313" key="11">
    <source>
        <dbReference type="Proteomes" id="UP000273158"/>
    </source>
</evidence>
<proteinExistence type="inferred from homology"/>
<feature type="transmembrane region" description="Helical" evidence="8">
    <location>
        <begin position="408"/>
        <end position="432"/>
    </location>
</feature>
<keyword evidence="4 8" id="KW-0812">Transmembrane</keyword>
<name>A0A498CAB6_9MICO</name>
<dbReference type="InterPro" id="IPR000731">
    <property type="entry name" value="SSD"/>
</dbReference>
<evidence type="ECO:0000256" key="5">
    <source>
        <dbReference type="ARBA" id="ARBA00022989"/>
    </source>
</evidence>
<keyword evidence="3" id="KW-1003">Cell membrane</keyword>
<evidence type="ECO:0000256" key="6">
    <source>
        <dbReference type="ARBA" id="ARBA00023136"/>
    </source>
</evidence>
<feature type="transmembrane region" description="Helical" evidence="8">
    <location>
        <begin position="686"/>
        <end position="713"/>
    </location>
</feature>
<comment type="caution">
    <text evidence="10">The sequence shown here is derived from an EMBL/GenBank/DDBJ whole genome shotgun (WGS) entry which is preliminary data.</text>
</comment>
<evidence type="ECO:0000256" key="1">
    <source>
        <dbReference type="ARBA" id="ARBA00004651"/>
    </source>
</evidence>
<feature type="transmembrane region" description="Helical" evidence="8">
    <location>
        <begin position="278"/>
        <end position="298"/>
    </location>
</feature>
<protein>
    <submittedName>
        <fullName evidence="10">RND superfamily putative drug exporter</fullName>
    </submittedName>
</protein>
<evidence type="ECO:0000259" key="9">
    <source>
        <dbReference type="PROSITE" id="PS50156"/>
    </source>
</evidence>
<dbReference type="Proteomes" id="UP000273158">
    <property type="component" value="Unassembled WGS sequence"/>
</dbReference>
<keyword evidence="6 8" id="KW-0472">Membrane</keyword>
<organism evidence="10 11">
    <name type="scientific">Microbacterium telephonicum</name>
    <dbReference type="NCBI Taxonomy" id="1714841"/>
    <lineage>
        <taxon>Bacteria</taxon>
        <taxon>Bacillati</taxon>
        <taxon>Actinomycetota</taxon>
        <taxon>Actinomycetes</taxon>
        <taxon>Micrococcales</taxon>
        <taxon>Microbacteriaceae</taxon>
        <taxon>Microbacterium</taxon>
    </lineage>
</organism>
<dbReference type="InterPro" id="IPR004869">
    <property type="entry name" value="MMPL_dom"/>
</dbReference>
<dbReference type="Gene3D" id="1.20.1640.10">
    <property type="entry name" value="Multidrug efflux transporter AcrB transmembrane domain"/>
    <property type="match status" value="2"/>
</dbReference>
<evidence type="ECO:0000313" key="10">
    <source>
        <dbReference type="EMBL" id="RLK52159.1"/>
    </source>
</evidence>
<comment type="similarity">
    <text evidence="2">Belongs to the resistance-nodulation-cell division (RND) (TC 2.A.6) family. MmpL subfamily.</text>
</comment>
<feature type="transmembrane region" description="Helical" evidence="8">
    <location>
        <begin position="612"/>
        <end position="634"/>
    </location>
</feature>
<dbReference type="PROSITE" id="PS50156">
    <property type="entry name" value="SSD"/>
    <property type="match status" value="2"/>
</dbReference>
<keyword evidence="11" id="KW-1185">Reference proteome</keyword>
<feature type="transmembrane region" description="Helical" evidence="8">
    <location>
        <begin position="221"/>
        <end position="239"/>
    </location>
</feature>
<keyword evidence="5 8" id="KW-1133">Transmembrane helix</keyword>
<feature type="compositionally biased region" description="Basic and acidic residues" evidence="7">
    <location>
        <begin position="733"/>
        <end position="748"/>
    </location>
</feature>
<evidence type="ECO:0000256" key="2">
    <source>
        <dbReference type="ARBA" id="ARBA00010157"/>
    </source>
</evidence>
<comment type="subcellular location">
    <subcellularLocation>
        <location evidence="1">Cell membrane</location>
        <topology evidence="1">Multi-pass membrane protein</topology>
    </subcellularLocation>
</comment>
<feature type="domain" description="SSD" evidence="9">
    <location>
        <begin position="244"/>
        <end position="373"/>
    </location>
</feature>
<feature type="transmembrane region" description="Helical" evidence="8">
    <location>
        <begin position="348"/>
        <end position="367"/>
    </location>
</feature>
<feature type="transmembrane region" description="Helical" evidence="8">
    <location>
        <begin position="654"/>
        <end position="680"/>
    </location>
</feature>
<reference evidence="10 11" key="1">
    <citation type="journal article" date="2015" name="Stand. Genomic Sci.">
        <title>Genomic Encyclopedia of Bacterial and Archaeal Type Strains, Phase III: the genomes of soil and plant-associated and newly described type strains.</title>
        <authorList>
            <person name="Whitman W.B."/>
            <person name="Woyke T."/>
            <person name="Klenk H.P."/>
            <person name="Zhou Y."/>
            <person name="Lilburn T.G."/>
            <person name="Beck B.J."/>
            <person name="De Vos P."/>
            <person name="Vandamme P."/>
            <person name="Eisen J.A."/>
            <person name="Garrity G."/>
            <person name="Hugenholtz P."/>
            <person name="Kyrpides N.C."/>
        </authorList>
    </citation>
    <scope>NUCLEOTIDE SEQUENCE [LARGE SCALE GENOMIC DNA]</scope>
    <source>
        <strain evidence="10 11">S2T63</strain>
    </source>
</reference>
<dbReference type="PANTHER" id="PTHR33406">
    <property type="entry name" value="MEMBRANE PROTEIN MJ1562-RELATED"/>
    <property type="match status" value="1"/>
</dbReference>
<evidence type="ECO:0000256" key="8">
    <source>
        <dbReference type="SAM" id="Phobius"/>
    </source>
</evidence>